<keyword evidence="4" id="KW-1185">Reference proteome</keyword>
<evidence type="ECO:0000313" key="3">
    <source>
        <dbReference type="EMBL" id="CAH3141211.1"/>
    </source>
</evidence>
<dbReference type="AlphaFoldDB" id="A0AAU9X9U2"/>
<comment type="caution">
    <text evidence="3">The sequence shown here is derived from an EMBL/GenBank/DDBJ whole genome shotgun (WGS) entry which is preliminary data.</text>
</comment>
<feature type="signal peptide" evidence="2">
    <location>
        <begin position="1"/>
        <end position="20"/>
    </location>
</feature>
<evidence type="ECO:0000313" key="4">
    <source>
        <dbReference type="Proteomes" id="UP001159428"/>
    </source>
</evidence>
<dbReference type="EMBL" id="CALNXJ010000035">
    <property type="protein sequence ID" value="CAH3141211.1"/>
    <property type="molecule type" value="Genomic_DNA"/>
</dbReference>
<feature type="region of interest" description="Disordered" evidence="1">
    <location>
        <begin position="56"/>
        <end position="97"/>
    </location>
</feature>
<gene>
    <name evidence="3" type="ORF">PMEA_00019579</name>
</gene>
<proteinExistence type="predicted"/>
<name>A0AAU9X9U2_9CNID</name>
<feature type="compositionally biased region" description="Basic and acidic residues" evidence="1">
    <location>
        <begin position="132"/>
        <end position="146"/>
    </location>
</feature>
<dbReference type="Proteomes" id="UP001159428">
    <property type="component" value="Unassembled WGS sequence"/>
</dbReference>
<keyword evidence="2" id="KW-0732">Signal</keyword>
<protein>
    <submittedName>
        <fullName evidence="3">Uncharacterized protein</fullName>
    </submittedName>
</protein>
<feature type="chain" id="PRO_5043538403" evidence="2">
    <location>
        <begin position="21"/>
        <end position="146"/>
    </location>
</feature>
<feature type="region of interest" description="Disordered" evidence="1">
    <location>
        <begin position="111"/>
        <end position="146"/>
    </location>
</feature>
<evidence type="ECO:0000256" key="1">
    <source>
        <dbReference type="SAM" id="MobiDB-lite"/>
    </source>
</evidence>
<reference evidence="3 4" key="1">
    <citation type="submission" date="2022-05" db="EMBL/GenBank/DDBJ databases">
        <authorList>
            <consortium name="Genoscope - CEA"/>
            <person name="William W."/>
        </authorList>
    </citation>
    <scope>NUCLEOTIDE SEQUENCE [LARGE SCALE GENOMIC DNA]</scope>
</reference>
<accession>A0AAU9X9U2</accession>
<organism evidence="3 4">
    <name type="scientific">Pocillopora meandrina</name>
    <dbReference type="NCBI Taxonomy" id="46732"/>
    <lineage>
        <taxon>Eukaryota</taxon>
        <taxon>Metazoa</taxon>
        <taxon>Cnidaria</taxon>
        <taxon>Anthozoa</taxon>
        <taxon>Hexacorallia</taxon>
        <taxon>Scleractinia</taxon>
        <taxon>Astrocoeniina</taxon>
        <taxon>Pocilloporidae</taxon>
        <taxon>Pocillopora</taxon>
    </lineage>
</organism>
<sequence>MERFVVTFLLLLNLVGGISSRILMPRSTNEGKLEKEPMTLGFFFFPEVSDIPFRSAPSDNIRGKRSGFGFSQGAGHSSSNKLKDLLKKQKQQQQAEDKYVQQWNNKFEELFGKDTTKSGRSQVPSRTGFWRENSRDTDQRTTRHQE</sequence>
<evidence type="ECO:0000256" key="2">
    <source>
        <dbReference type="SAM" id="SignalP"/>
    </source>
</evidence>